<feature type="region of interest" description="Disordered" evidence="1">
    <location>
        <begin position="1"/>
        <end position="36"/>
    </location>
</feature>
<feature type="non-terminal residue" evidence="2">
    <location>
        <position position="1"/>
    </location>
</feature>
<evidence type="ECO:0000313" key="2">
    <source>
        <dbReference type="EMBL" id="ETE66675.1"/>
    </source>
</evidence>
<feature type="compositionally biased region" description="Acidic residues" evidence="1">
    <location>
        <begin position="13"/>
        <end position="26"/>
    </location>
</feature>
<organism evidence="2 3">
    <name type="scientific">Ophiophagus hannah</name>
    <name type="common">King cobra</name>
    <name type="synonym">Naja hannah</name>
    <dbReference type="NCBI Taxonomy" id="8665"/>
    <lineage>
        <taxon>Eukaryota</taxon>
        <taxon>Metazoa</taxon>
        <taxon>Chordata</taxon>
        <taxon>Craniata</taxon>
        <taxon>Vertebrata</taxon>
        <taxon>Euteleostomi</taxon>
        <taxon>Lepidosauria</taxon>
        <taxon>Squamata</taxon>
        <taxon>Bifurcata</taxon>
        <taxon>Unidentata</taxon>
        <taxon>Episquamata</taxon>
        <taxon>Toxicofera</taxon>
        <taxon>Serpentes</taxon>
        <taxon>Colubroidea</taxon>
        <taxon>Elapidae</taxon>
        <taxon>Elapinae</taxon>
        <taxon>Ophiophagus</taxon>
    </lineage>
</organism>
<protein>
    <submittedName>
        <fullName evidence="2">Uncharacterized protein</fullName>
    </submittedName>
</protein>
<dbReference type="AlphaFoldDB" id="V8NX90"/>
<dbReference type="Proteomes" id="UP000018936">
    <property type="component" value="Unassembled WGS sequence"/>
</dbReference>
<feature type="compositionally biased region" description="Basic and acidic residues" evidence="1">
    <location>
        <begin position="1"/>
        <end position="12"/>
    </location>
</feature>
<sequence>MEEQELVVHKEEVVEEEEEEDEDEEGGMEREQGGEPIVVQVKTIEDFMNRGSGLPHIKTESEEETHRYWDSEWHEFLKSVAWLSILEERGLAVSGTASASVGGRGPRFPGLLGESQGRGAGGELRRSHARCQRPRESLDRQEKAGFLQEDERDAGEDGDGETVASAPKAVLPTGCGEGPGVNKILSELESMDPDVERFRRVHWEMREILKCYREIYEEKRKESVESRHSGFLKKVISSPVPVPSLLPFRSTVIEHPDDPQPSTSYARGSDVPENSENHESFKGYISDLMFTVIPKNTMLKSPKQEEEAFEIVKVKIPMDIKQESDGEAN</sequence>
<feature type="region of interest" description="Disordered" evidence="1">
    <location>
        <begin position="96"/>
        <end position="164"/>
    </location>
</feature>
<feature type="compositionally biased region" description="Basic and acidic residues" evidence="1">
    <location>
        <begin position="133"/>
        <end position="143"/>
    </location>
</feature>
<evidence type="ECO:0000313" key="3">
    <source>
        <dbReference type="Proteomes" id="UP000018936"/>
    </source>
</evidence>
<evidence type="ECO:0000256" key="1">
    <source>
        <dbReference type="SAM" id="MobiDB-lite"/>
    </source>
</evidence>
<feature type="compositionally biased region" description="Acidic residues" evidence="1">
    <location>
        <begin position="148"/>
        <end position="160"/>
    </location>
</feature>
<name>V8NX90_OPHHA</name>
<dbReference type="EMBL" id="AZIM01001509">
    <property type="protein sequence ID" value="ETE66675.1"/>
    <property type="molecule type" value="Genomic_DNA"/>
</dbReference>
<comment type="caution">
    <text evidence="2">The sequence shown here is derived from an EMBL/GenBank/DDBJ whole genome shotgun (WGS) entry which is preliminary data.</text>
</comment>
<accession>V8NX90</accession>
<gene>
    <name evidence="2" type="ORF">L345_07540</name>
</gene>
<feature type="region of interest" description="Disordered" evidence="1">
    <location>
        <begin position="251"/>
        <end position="278"/>
    </location>
</feature>
<keyword evidence="3" id="KW-1185">Reference proteome</keyword>
<proteinExistence type="predicted"/>
<reference evidence="2 3" key="1">
    <citation type="journal article" date="2013" name="Proc. Natl. Acad. Sci. U.S.A.">
        <title>The king cobra genome reveals dynamic gene evolution and adaptation in the snake venom system.</title>
        <authorList>
            <person name="Vonk F.J."/>
            <person name="Casewell N.R."/>
            <person name="Henkel C.V."/>
            <person name="Heimberg A.M."/>
            <person name="Jansen H.J."/>
            <person name="McCleary R.J."/>
            <person name="Kerkkamp H.M."/>
            <person name="Vos R.A."/>
            <person name="Guerreiro I."/>
            <person name="Calvete J.J."/>
            <person name="Wuster W."/>
            <person name="Woods A.E."/>
            <person name="Logan J.M."/>
            <person name="Harrison R.A."/>
            <person name="Castoe T.A."/>
            <person name="de Koning A.P."/>
            <person name="Pollock D.D."/>
            <person name="Yandell M."/>
            <person name="Calderon D."/>
            <person name="Renjifo C."/>
            <person name="Currier R.B."/>
            <person name="Salgado D."/>
            <person name="Pla D."/>
            <person name="Sanz L."/>
            <person name="Hyder A.S."/>
            <person name="Ribeiro J.M."/>
            <person name="Arntzen J.W."/>
            <person name="van den Thillart G.E."/>
            <person name="Boetzer M."/>
            <person name="Pirovano W."/>
            <person name="Dirks R.P."/>
            <person name="Spaink H.P."/>
            <person name="Duboule D."/>
            <person name="McGlinn E."/>
            <person name="Kini R.M."/>
            <person name="Richardson M.K."/>
        </authorList>
    </citation>
    <scope>NUCLEOTIDE SEQUENCE</scope>
    <source>
        <tissue evidence="2">Blood</tissue>
    </source>
</reference>
<dbReference type="OrthoDB" id="125347at2759"/>